<proteinExistence type="predicted"/>
<evidence type="ECO:0000313" key="1">
    <source>
        <dbReference type="EMBL" id="KAI3689047.1"/>
    </source>
</evidence>
<accession>A0ACB8YTI5</accession>
<protein>
    <submittedName>
        <fullName evidence="1">Uncharacterized protein</fullName>
    </submittedName>
</protein>
<evidence type="ECO:0000313" key="2">
    <source>
        <dbReference type="Proteomes" id="UP001055811"/>
    </source>
</evidence>
<dbReference type="EMBL" id="CM042017">
    <property type="protein sequence ID" value="KAI3689047.1"/>
    <property type="molecule type" value="Genomic_DNA"/>
</dbReference>
<comment type="caution">
    <text evidence="1">The sequence shown here is derived from an EMBL/GenBank/DDBJ whole genome shotgun (WGS) entry which is preliminary data.</text>
</comment>
<organism evidence="1 2">
    <name type="scientific">Cichorium intybus</name>
    <name type="common">Chicory</name>
    <dbReference type="NCBI Taxonomy" id="13427"/>
    <lineage>
        <taxon>Eukaryota</taxon>
        <taxon>Viridiplantae</taxon>
        <taxon>Streptophyta</taxon>
        <taxon>Embryophyta</taxon>
        <taxon>Tracheophyta</taxon>
        <taxon>Spermatophyta</taxon>
        <taxon>Magnoliopsida</taxon>
        <taxon>eudicotyledons</taxon>
        <taxon>Gunneridae</taxon>
        <taxon>Pentapetalae</taxon>
        <taxon>asterids</taxon>
        <taxon>campanulids</taxon>
        <taxon>Asterales</taxon>
        <taxon>Asteraceae</taxon>
        <taxon>Cichorioideae</taxon>
        <taxon>Cichorieae</taxon>
        <taxon>Cichoriinae</taxon>
        <taxon>Cichorium</taxon>
    </lineage>
</organism>
<name>A0ACB8YTI5_CICIN</name>
<dbReference type="Proteomes" id="UP001055811">
    <property type="component" value="Linkage Group LG09"/>
</dbReference>
<keyword evidence="2" id="KW-1185">Reference proteome</keyword>
<reference evidence="1 2" key="2">
    <citation type="journal article" date="2022" name="Mol. Ecol. Resour.">
        <title>The genomes of chicory, endive, great burdock and yacon provide insights into Asteraceae paleo-polyploidization history and plant inulin production.</title>
        <authorList>
            <person name="Fan W."/>
            <person name="Wang S."/>
            <person name="Wang H."/>
            <person name="Wang A."/>
            <person name="Jiang F."/>
            <person name="Liu H."/>
            <person name="Zhao H."/>
            <person name="Xu D."/>
            <person name="Zhang Y."/>
        </authorList>
    </citation>
    <scope>NUCLEOTIDE SEQUENCE [LARGE SCALE GENOMIC DNA]</scope>
    <source>
        <strain evidence="2">cv. Punajuju</strain>
        <tissue evidence="1">Leaves</tissue>
    </source>
</reference>
<sequence length="173" mass="19729">MEKGSLAGNLCLGKLDWKTRFNILKGTAKGLAYLHEECLEWVLHCDVKPHNILLDSNYNPKLADFGLSKLYDRDRIKNSNFSKVRGTRGYMAPEWVFNRPITSKVDVFSYGVVILEMITGRSPVGKQQRSHENGDSESSLIEWVRDRINETNGTRSRGILGRGDCKSFYKSRI</sequence>
<gene>
    <name evidence="1" type="ORF">L2E82_46995</name>
</gene>
<reference evidence="2" key="1">
    <citation type="journal article" date="2022" name="Mol. Ecol. Resour.">
        <title>The genomes of chicory, endive, great burdock and yacon provide insights into Asteraceae palaeo-polyploidization history and plant inulin production.</title>
        <authorList>
            <person name="Fan W."/>
            <person name="Wang S."/>
            <person name="Wang H."/>
            <person name="Wang A."/>
            <person name="Jiang F."/>
            <person name="Liu H."/>
            <person name="Zhao H."/>
            <person name="Xu D."/>
            <person name="Zhang Y."/>
        </authorList>
    </citation>
    <scope>NUCLEOTIDE SEQUENCE [LARGE SCALE GENOMIC DNA]</scope>
    <source>
        <strain evidence="2">cv. Punajuju</strain>
    </source>
</reference>